<dbReference type="Pfam" id="PF13411">
    <property type="entry name" value="MerR_1"/>
    <property type="match status" value="1"/>
</dbReference>
<keyword evidence="1" id="KW-0678">Repressor</keyword>
<dbReference type="SUPFAM" id="SSF46955">
    <property type="entry name" value="Putative DNA-binding domain"/>
    <property type="match status" value="1"/>
</dbReference>
<evidence type="ECO:0000256" key="2">
    <source>
        <dbReference type="ARBA" id="ARBA00023015"/>
    </source>
</evidence>
<dbReference type="SMART" id="SM00422">
    <property type="entry name" value="HTH_MERR"/>
    <property type="match status" value="1"/>
</dbReference>
<name>A0A1I7AKD5_9BURK</name>
<dbReference type="GO" id="GO:0003677">
    <property type="term" value="F:DNA binding"/>
    <property type="evidence" value="ECO:0007669"/>
    <property type="project" value="UniProtKB-KW"/>
</dbReference>
<keyword evidence="2" id="KW-0805">Transcription regulation</keyword>
<dbReference type="PROSITE" id="PS50937">
    <property type="entry name" value="HTH_MERR_2"/>
    <property type="match status" value="1"/>
</dbReference>
<dbReference type="InterPro" id="IPR000551">
    <property type="entry name" value="MerR-type_HTH_dom"/>
</dbReference>
<gene>
    <name evidence="6" type="ORF">SAMN05192563_1003444</name>
</gene>
<dbReference type="OrthoDB" id="5297305at2"/>
<dbReference type="GO" id="GO:0003700">
    <property type="term" value="F:DNA-binding transcription factor activity"/>
    <property type="evidence" value="ECO:0007669"/>
    <property type="project" value="InterPro"/>
</dbReference>
<sequence>MLISDFARANGLSRETVRFYVRLGLLRPTTSSKGGRRPYQLFTDEDRQAAEVIRVGQSLGLSLKEIAALDTERRENGIPPDRLTDILKAQLAGLEAKAGELDTMIRFVRAKIEWLAAGGHGPHPNLGRCGCDAAP</sequence>
<dbReference type="InterPro" id="IPR047057">
    <property type="entry name" value="MerR_fam"/>
</dbReference>
<dbReference type="InterPro" id="IPR009061">
    <property type="entry name" value="DNA-bd_dom_put_sf"/>
</dbReference>
<keyword evidence="4" id="KW-0804">Transcription</keyword>
<keyword evidence="3 6" id="KW-0238">DNA-binding</keyword>
<proteinExistence type="predicted"/>
<evidence type="ECO:0000256" key="4">
    <source>
        <dbReference type="ARBA" id="ARBA00023163"/>
    </source>
</evidence>
<dbReference type="PANTHER" id="PTHR30204">
    <property type="entry name" value="REDOX-CYCLING DRUG-SENSING TRANSCRIPTIONAL ACTIVATOR SOXR"/>
    <property type="match status" value="1"/>
</dbReference>
<dbReference type="Gene3D" id="1.10.1660.10">
    <property type="match status" value="1"/>
</dbReference>
<evidence type="ECO:0000313" key="6">
    <source>
        <dbReference type="EMBL" id="SFT75373.1"/>
    </source>
</evidence>
<evidence type="ECO:0000256" key="3">
    <source>
        <dbReference type="ARBA" id="ARBA00023125"/>
    </source>
</evidence>
<evidence type="ECO:0000256" key="1">
    <source>
        <dbReference type="ARBA" id="ARBA00022491"/>
    </source>
</evidence>
<organism evidence="6 7">
    <name type="scientific">Paraburkholderia aspalathi</name>
    <dbReference type="NCBI Taxonomy" id="1324617"/>
    <lineage>
        <taxon>Bacteria</taxon>
        <taxon>Pseudomonadati</taxon>
        <taxon>Pseudomonadota</taxon>
        <taxon>Betaproteobacteria</taxon>
        <taxon>Burkholderiales</taxon>
        <taxon>Burkholderiaceae</taxon>
        <taxon>Paraburkholderia</taxon>
    </lineage>
</organism>
<evidence type="ECO:0000259" key="5">
    <source>
        <dbReference type="PROSITE" id="PS50937"/>
    </source>
</evidence>
<protein>
    <submittedName>
        <fullName evidence="6">DNA-binding transcriptional regulator, MerR family</fullName>
    </submittedName>
</protein>
<evidence type="ECO:0000313" key="7">
    <source>
        <dbReference type="Proteomes" id="UP000198844"/>
    </source>
</evidence>
<dbReference type="EMBL" id="FPBH01000003">
    <property type="protein sequence ID" value="SFT75373.1"/>
    <property type="molecule type" value="Genomic_DNA"/>
</dbReference>
<feature type="domain" description="HTH merR-type" evidence="5">
    <location>
        <begin position="1"/>
        <end position="72"/>
    </location>
</feature>
<dbReference type="AlphaFoldDB" id="A0A1I7AKD5"/>
<dbReference type="Proteomes" id="UP000198844">
    <property type="component" value="Unassembled WGS sequence"/>
</dbReference>
<accession>A0A1I7AKD5</accession>
<dbReference type="RefSeq" id="WP_093633620.1">
    <property type="nucleotide sequence ID" value="NZ_FPBH01000003.1"/>
</dbReference>
<dbReference type="PANTHER" id="PTHR30204:SF69">
    <property type="entry name" value="MERR-FAMILY TRANSCRIPTIONAL REGULATOR"/>
    <property type="match status" value="1"/>
</dbReference>
<reference evidence="6 7" key="1">
    <citation type="submission" date="2016-10" db="EMBL/GenBank/DDBJ databases">
        <authorList>
            <person name="de Groot N.N."/>
        </authorList>
    </citation>
    <scope>NUCLEOTIDE SEQUENCE [LARGE SCALE GENOMIC DNA]</scope>
    <source>
        <strain evidence="6 7">LMG 27731</strain>
    </source>
</reference>